<dbReference type="PANTHER" id="PTHR12341:SF41">
    <property type="entry name" value="5'-3' EXORIBONUCLEASE 2"/>
    <property type="match status" value="1"/>
</dbReference>
<dbReference type="InterPro" id="IPR041412">
    <property type="entry name" value="Xrn1_helical"/>
</dbReference>
<reference evidence="2" key="1">
    <citation type="submission" date="2023-04" db="EMBL/GenBank/DDBJ databases">
        <authorList>
            <person name="Vijverberg K."/>
            <person name="Xiong W."/>
            <person name="Schranz E."/>
        </authorList>
    </citation>
    <scope>NUCLEOTIDE SEQUENCE</scope>
</reference>
<keyword evidence="3" id="KW-1185">Reference proteome</keyword>
<dbReference type="Gene3D" id="1.25.40.1050">
    <property type="match status" value="1"/>
</dbReference>
<dbReference type="AlphaFoldDB" id="A0AA36EMY7"/>
<dbReference type="EMBL" id="OX465084">
    <property type="protein sequence ID" value="CAI9299290.1"/>
    <property type="molecule type" value="Genomic_DNA"/>
</dbReference>
<evidence type="ECO:0000313" key="2">
    <source>
        <dbReference type="EMBL" id="CAI9299290.1"/>
    </source>
</evidence>
<sequence length="203" mass="23631">MNHSINIIELHHSTTISSRHMLLCLYVFDFKRHCFDVKLSSQLVHHHKCFHVEFIIKFYIYHYASFSSDIKDLNKLNIIFELGSHFKPFNLLLGAFPTASAHALPEQYRKLVTYPNSSIVDFYPTDFEVDMNGQRFAWQGLVAGPSSETHPVIPNVKWTRNSFPRNQFKRSHQCGIDFHVYYFFNQSGDSNGVMCSVPRLTHS</sequence>
<accession>A0AA36EMY7</accession>
<dbReference type="GO" id="GO:0000956">
    <property type="term" value="P:nuclear-transcribed mRNA catabolic process"/>
    <property type="evidence" value="ECO:0007669"/>
    <property type="project" value="TreeGrafter"/>
</dbReference>
<proteinExistence type="predicted"/>
<dbReference type="GO" id="GO:0005634">
    <property type="term" value="C:nucleus"/>
    <property type="evidence" value="ECO:0007669"/>
    <property type="project" value="TreeGrafter"/>
</dbReference>
<protein>
    <recommendedName>
        <fullName evidence="1">Xrn1 helical domain-containing protein</fullName>
    </recommendedName>
</protein>
<dbReference type="Proteomes" id="UP001177003">
    <property type="component" value="Chromosome 8"/>
</dbReference>
<dbReference type="GO" id="GO:0004534">
    <property type="term" value="F:5'-3' RNA exonuclease activity"/>
    <property type="evidence" value="ECO:0007669"/>
    <property type="project" value="TreeGrafter"/>
</dbReference>
<gene>
    <name evidence="2" type="ORF">LSALG_LOCUS38005</name>
</gene>
<evidence type="ECO:0000259" key="1">
    <source>
        <dbReference type="Pfam" id="PF17846"/>
    </source>
</evidence>
<name>A0AA36EMY7_LACSI</name>
<dbReference type="Pfam" id="PF17846">
    <property type="entry name" value="XRN_M"/>
    <property type="match status" value="1"/>
</dbReference>
<organism evidence="2 3">
    <name type="scientific">Lactuca saligna</name>
    <name type="common">Willowleaf lettuce</name>
    <dbReference type="NCBI Taxonomy" id="75948"/>
    <lineage>
        <taxon>Eukaryota</taxon>
        <taxon>Viridiplantae</taxon>
        <taxon>Streptophyta</taxon>
        <taxon>Embryophyta</taxon>
        <taxon>Tracheophyta</taxon>
        <taxon>Spermatophyta</taxon>
        <taxon>Magnoliopsida</taxon>
        <taxon>eudicotyledons</taxon>
        <taxon>Gunneridae</taxon>
        <taxon>Pentapetalae</taxon>
        <taxon>asterids</taxon>
        <taxon>campanulids</taxon>
        <taxon>Asterales</taxon>
        <taxon>Asteraceae</taxon>
        <taxon>Cichorioideae</taxon>
        <taxon>Cichorieae</taxon>
        <taxon>Lactucinae</taxon>
        <taxon>Lactuca</taxon>
    </lineage>
</organism>
<dbReference type="GO" id="GO:0003723">
    <property type="term" value="F:RNA binding"/>
    <property type="evidence" value="ECO:0007669"/>
    <property type="project" value="TreeGrafter"/>
</dbReference>
<evidence type="ECO:0000313" key="3">
    <source>
        <dbReference type="Proteomes" id="UP001177003"/>
    </source>
</evidence>
<feature type="domain" description="Xrn1 helical" evidence="1">
    <location>
        <begin position="58"/>
        <end position="161"/>
    </location>
</feature>
<dbReference type="PANTHER" id="PTHR12341">
    <property type="entry name" value="5'-&gt;3' EXORIBONUCLEASE"/>
    <property type="match status" value="1"/>
</dbReference>
<dbReference type="InterPro" id="IPR027073">
    <property type="entry name" value="5_3_exoribonuclease"/>
</dbReference>